<keyword evidence="1" id="KW-0812">Transmembrane</keyword>
<dbReference type="EMBL" id="QRDZ01000013">
    <property type="protein sequence ID" value="RED75977.1"/>
    <property type="molecule type" value="Genomic_DNA"/>
</dbReference>
<dbReference type="RefSeq" id="WP_246016574.1">
    <property type="nucleotide sequence ID" value="NZ_QRDZ01000013.1"/>
</dbReference>
<sequence length="155" mass="17160">MITRIKRTMKCNQGVATLITTIWIMPILMVLCFSIIPFFVYSMKHDKLISIVNHALEEVQDVGLMSSTIIQNTNDRLSEIGMGSISINGNGYPSYSGSTFNKVLKDDPDPTVSVVLKYPAPNITKIIRAIGGNGSSEETEGFYQITVFARSEAYE</sequence>
<comment type="caution">
    <text evidence="2">The sequence shown here is derived from an EMBL/GenBank/DDBJ whole genome shotgun (WGS) entry which is preliminary data.</text>
</comment>
<feature type="transmembrane region" description="Helical" evidence="1">
    <location>
        <begin position="21"/>
        <end position="41"/>
    </location>
</feature>
<evidence type="ECO:0000256" key="1">
    <source>
        <dbReference type="SAM" id="Phobius"/>
    </source>
</evidence>
<name>A0A3D9JR03_9BACL</name>
<accession>A0A3D9JR03</accession>
<evidence type="ECO:0000313" key="3">
    <source>
        <dbReference type="Proteomes" id="UP000256977"/>
    </source>
</evidence>
<organism evidence="2 3">
    <name type="scientific">Cohnella phaseoli</name>
    <dbReference type="NCBI Taxonomy" id="456490"/>
    <lineage>
        <taxon>Bacteria</taxon>
        <taxon>Bacillati</taxon>
        <taxon>Bacillota</taxon>
        <taxon>Bacilli</taxon>
        <taxon>Bacillales</taxon>
        <taxon>Paenibacillaceae</taxon>
        <taxon>Cohnella</taxon>
    </lineage>
</organism>
<evidence type="ECO:0008006" key="4">
    <source>
        <dbReference type="Google" id="ProtNLM"/>
    </source>
</evidence>
<keyword evidence="1" id="KW-0472">Membrane</keyword>
<protein>
    <recommendedName>
        <fullName evidence="4">Flp pilus-assembly TadE/G-like protein</fullName>
    </recommendedName>
</protein>
<keyword evidence="3" id="KW-1185">Reference proteome</keyword>
<gene>
    <name evidence="2" type="ORF">DFP98_11337</name>
</gene>
<dbReference type="AlphaFoldDB" id="A0A3D9JR03"/>
<reference evidence="2 3" key="1">
    <citation type="submission" date="2018-07" db="EMBL/GenBank/DDBJ databases">
        <title>Genomic Encyclopedia of Type Strains, Phase III (KMG-III): the genomes of soil and plant-associated and newly described type strains.</title>
        <authorList>
            <person name="Whitman W."/>
        </authorList>
    </citation>
    <scope>NUCLEOTIDE SEQUENCE [LARGE SCALE GENOMIC DNA]</scope>
    <source>
        <strain evidence="2 3">CECT 7287</strain>
    </source>
</reference>
<proteinExistence type="predicted"/>
<dbReference type="Proteomes" id="UP000256977">
    <property type="component" value="Unassembled WGS sequence"/>
</dbReference>
<evidence type="ECO:0000313" key="2">
    <source>
        <dbReference type="EMBL" id="RED75977.1"/>
    </source>
</evidence>
<keyword evidence="1" id="KW-1133">Transmembrane helix</keyword>